<proteinExistence type="predicted"/>
<sequence>MVLGKRVSSRGATHRCEQGSGSVLALAICAVMIVLAAVTYLVISATLASAVAARAADLAALAGADAARGLASGYPCDVARSTAERNAVRLERCDTGGEHGTEVTVEVSLDAQHLPDGITTWLEVPGFDIRAVTRAGPPPGAF</sequence>
<keyword evidence="1" id="KW-0472">Membrane</keyword>
<dbReference type="InterPro" id="IPR021202">
    <property type="entry name" value="Rv3654c-like"/>
</dbReference>
<keyword evidence="1" id="KW-0812">Transmembrane</keyword>
<reference evidence="2" key="1">
    <citation type="journal article" date="2021" name="PeerJ">
        <title>Extensive microbial diversity within the chicken gut microbiome revealed by metagenomics and culture.</title>
        <authorList>
            <person name="Gilroy R."/>
            <person name="Ravi A."/>
            <person name="Getino M."/>
            <person name="Pursley I."/>
            <person name="Horton D.L."/>
            <person name="Alikhan N.F."/>
            <person name="Baker D."/>
            <person name="Gharbi K."/>
            <person name="Hall N."/>
            <person name="Watson M."/>
            <person name="Adriaenssens E.M."/>
            <person name="Foster-Nyarko E."/>
            <person name="Jarju S."/>
            <person name="Secka A."/>
            <person name="Antonio M."/>
            <person name="Oren A."/>
            <person name="Chaudhuri R.R."/>
            <person name="La Ragione R."/>
            <person name="Hildebrand F."/>
            <person name="Pallen M.J."/>
        </authorList>
    </citation>
    <scope>NUCLEOTIDE SEQUENCE</scope>
    <source>
        <strain evidence="2">ChiHejej3B27-3195</strain>
    </source>
</reference>
<accession>A0A9D1UT40</accession>
<dbReference type="AlphaFoldDB" id="A0A9D1UT40"/>
<keyword evidence="1" id="KW-1133">Transmembrane helix</keyword>
<dbReference type="EMBL" id="DXGD01000270">
    <property type="protein sequence ID" value="HIW99931.1"/>
    <property type="molecule type" value="Genomic_DNA"/>
</dbReference>
<reference evidence="2" key="2">
    <citation type="submission" date="2021-04" db="EMBL/GenBank/DDBJ databases">
        <authorList>
            <person name="Gilroy R."/>
        </authorList>
    </citation>
    <scope>NUCLEOTIDE SEQUENCE</scope>
    <source>
        <strain evidence="2">ChiHejej3B27-3195</strain>
    </source>
</reference>
<comment type="caution">
    <text evidence="2">The sequence shown here is derived from an EMBL/GenBank/DDBJ whole genome shotgun (WGS) entry which is preliminary data.</text>
</comment>
<feature type="transmembrane region" description="Helical" evidence="1">
    <location>
        <begin position="21"/>
        <end position="43"/>
    </location>
</feature>
<evidence type="ECO:0000256" key="1">
    <source>
        <dbReference type="SAM" id="Phobius"/>
    </source>
</evidence>
<evidence type="ECO:0000313" key="2">
    <source>
        <dbReference type="EMBL" id="HIW99931.1"/>
    </source>
</evidence>
<evidence type="ECO:0000313" key="3">
    <source>
        <dbReference type="Proteomes" id="UP000824151"/>
    </source>
</evidence>
<organism evidence="2 3">
    <name type="scientific">Candidatus Nesterenkonia stercoripullorum</name>
    <dbReference type="NCBI Taxonomy" id="2838701"/>
    <lineage>
        <taxon>Bacteria</taxon>
        <taxon>Bacillati</taxon>
        <taxon>Actinomycetota</taxon>
        <taxon>Actinomycetes</taxon>
        <taxon>Micrococcales</taxon>
        <taxon>Micrococcaceae</taxon>
        <taxon>Nesterenkonia</taxon>
    </lineage>
</organism>
<dbReference type="Proteomes" id="UP000824151">
    <property type="component" value="Unassembled WGS sequence"/>
</dbReference>
<gene>
    <name evidence="2" type="ORF">H9871_07280</name>
</gene>
<name>A0A9D1UT40_9MICC</name>
<protein>
    <submittedName>
        <fullName evidence="2">Flp pilus-assembly TadE/G-like family protein</fullName>
    </submittedName>
</protein>
<dbReference type="NCBIfam" id="TIGR03816">
    <property type="entry name" value="tadE_like_DECH"/>
    <property type="match status" value="1"/>
</dbReference>